<evidence type="ECO:0000256" key="7">
    <source>
        <dbReference type="PROSITE-ProRule" id="PRU01373"/>
    </source>
</evidence>
<keyword evidence="3" id="KW-0808">Transferase</keyword>
<dbReference type="Gene3D" id="2.40.440.10">
    <property type="entry name" value="L,D-transpeptidase catalytic domain-like"/>
    <property type="match status" value="1"/>
</dbReference>
<dbReference type="InterPro" id="IPR045380">
    <property type="entry name" value="LD_TPept_scaffold_dom"/>
</dbReference>
<evidence type="ECO:0000256" key="1">
    <source>
        <dbReference type="ARBA" id="ARBA00004752"/>
    </source>
</evidence>
<name>A0ABW9Z4M0_9FLAO</name>
<evidence type="ECO:0000313" key="11">
    <source>
        <dbReference type="Proteomes" id="UP000798602"/>
    </source>
</evidence>
<dbReference type="Gene3D" id="1.10.101.10">
    <property type="entry name" value="PGBD-like superfamily/PGBD"/>
    <property type="match status" value="1"/>
</dbReference>
<keyword evidence="6 7" id="KW-0961">Cell wall biogenesis/degradation</keyword>
<protein>
    <submittedName>
        <fullName evidence="10">L,D-transpeptidase family protein</fullName>
    </submittedName>
</protein>
<dbReference type="Pfam" id="PF20142">
    <property type="entry name" value="Scaffold"/>
    <property type="match status" value="1"/>
</dbReference>
<evidence type="ECO:0000256" key="3">
    <source>
        <dbReference type="ARBA" id="ARBA00022679"/>
    </source>
</evidence>
<dbReference type="InterPro" id="IPR005490">
    <property type="entry name" value="LD_TPept_cat_dom"/>
</dbReference>
<dbReference type="Pfam" id="PF01471">
    <property type="entry name" value="PG_binding_1"/>
    <property type="match status" value="1"/>
</dbReference>
<keyword evidence="5 7" id="KW-0573">Peptidoglycan synthesis</keyword>
<dbReference type="PANTHER" id="PTHR41533">
    <property type="entry name" value="L,D-TRANSPEPTIDASE HI_1667-RELATED"/>
    <property type="match status" value="1"/>
</dbReference>
<dbReference type="InterPro" id="IPR036365">
    <property type="entry name" value="PGBD-like_sf"/>
</dbReference>
<keyword evidence="8" id="KW-0732">Signal</keyword>
<accession>A0ABW9Z4M0</accession>
<evidence type="ECO:0000256" key="8">
    <source>
        <dbReference type="SAM" id="SignalP"/>
    </source>
</evidence>
<evidence type="ECO:0000256" key="6">
    <source>
        <dbReference type="ARBA" id="ARBA00023316"/>
    </source>
</evidence>
<dbReference type="Proteomes" id="UP000798602">
    <property type="component" value="Unassembled WGS sequence"/>
</dbReference>
<feature type="domain" description="L,D-TPase catalytic" evidence="9">
    <location>
        <begin position="303"/>
        <end position="472"/>
    </location>
</feature>
<evidence type="ECO:0000313" key="10">
    <source>
        <dbReference type="EMBL" id="NBL63639.1"/>
    </source>
</evidence>
<dbReference type="InterPro" id="IPR036366">
    <property type="entry name" value="PGBDSf"/>
</dbReference>
<organism evidence="10 11">
    <name type="scientific">Flavobacterium ichthyis</name>
    <dbReference type="NCBI Taxonomy" id="2698827"/>
    <lineage>
        <taxon>Bacteria</taxon>
        <taxon>Pseudomonadati</taxon>
        <taxon>Bacteroidota</taxon>
        <taxon>Flavobacteriia</taxon>
        <taxon>Flavobacteriales</taxon>
        <taxon>Flavobacteriaceae</taxon>
        <taxon>Flavobacterium</taxon>
    </lineage>
</organism>
<dbReference type="PROSITE" id="PS52029">
    <property type="entry name" value="LD_TPASE"/>
    <property type="match status" value="1"/>
</dbReference>
<feature type="active site" description="Proton donor/acceptor" evidence="7">
    <location>
        <position position="431"/>
    </location>
</feature>
<dbReference type="CDD" id="cd16913">
    <property type="entry name" value="YkuD_like"/>
    <property type="match status" value="1"/>
</dbReference>
<keyword evidence="11" id="KW-1185">Reference proteome</keyword>
<proteinExistence type="inferred from homology"/>
<comment type="caution">
    <text evidence="10">The sequence shown here is derived from an EMBL/GenBank/DDBJ whole genome shotgun (WGS) entry which is preliminary data.</text>
</comment>
<comment type="similarity">
    <text evidence="2">Belongs to the YkuD family.</text>
</comment>
<dbReference type="InterPro" id="IPR052905">
    <property type="entry name" value="LD-transpeptidase_YkuD-like"/>
</dbReference>
<evidence type="ECO:0000256" key="2">
    <source>
        <dbReference type="ARBA" id="ARBA00005992"/>
    </source>
</evidence>
<evidence type="ECO:0000256" key="4">
    <source>
        <dbReference type="ARBA" id="ARBA00022960"/>
    </source>
</evidence>
<dbReference type="SUPFAM" id="SSF47090">
    <property type="entry name" value="PGBD-like"/>
    <property type="match status" value="1"/>
</dbReference>
<feature type="active site" description="Nucleophile" evidence="7">
    <location>
        <position position="450"/>
    </location>
</feature>
<keyword evidence="4 7" id="KW-0133">Cell shape</keyword>
<comment type="pathway">
    <text evidence="1 7">Cell wall biogenesis; peptidoglycan biosynthesis.</text>
</comment>
<evidence type="ECO:0000256" key="5">
    <source>
        <dbReference type="ARBA" id="ARBA00022984"/>
    </source>
</evidence>
<dbReference type="InterPro" id="IPR038063">
    <property type="entry name" value="Transpep_catalytic_dom"/>
</dbReference>
<dbReference type="PANTHER" id="PTHR41533:SF2">
    <property type="entry name" value="BLR7131 PROTEIN"/>
    <property type="match status" value="1"/>
</dbReference>
<dbReference type="SUPFAM" id="SSF141523">
    <property type="entry name" value="L,D-transpeptidase catalytic domain-like"/>
    <property type="match status" value="1"/>
</dbReference>
<gene>
    <name evidence="10" type="ORF">GV828_00315</name>
</gene>
<dbReference type="Pfam" id="PF03734">
    <property type="entry name" value="YkuD"/>
    <property type="match status" value="1"/>
</dbReference>
<dbReference type="EMBL" id="JAABLM010000001">
    <property type="protein sequence ID" value="NBL63639.1"/>
    <property type="molecule type" value="Genomic_DNA"/>
</dbReference>
<evidence type="ECO:0000259" key="9">
    <source>
        <dbReference type="PROSITE" id="PS52029"/>
    </source>
</evidence>
<sequence>MTRKLPLIVLFFCFGLSSNAKLWAQINAISEILGIKNTAALYESKVDSSFVAKFQNDSLAAFYQKNNFKYIWTSNLNQSIVVYAIQNSRLEGLNPKDYFADEIVDLHHNQKKSAAQKQELEVLLTFGLQKLLLDRANGRKNPHDLYEDWDLKQNKIEVNHLILSAISGDSLSKTLVKLEPKHPVYFQLKNALQVIEQFPDVAFDSIFFEKNLKLKDSGNAVLQLKNRLTYWKDLPKTDSINKKFDEETDFAVKKFQKRHGLFPDGIVGPATIKELNYSKSSRKEQIIANLERWRWFPRKFSDHYILLNIPEYKIHLINQNDTIRTHNVIVGTAARKTPILSSKLSYVVLNPTWTVPPTILREDIIPAATKNRSYFSGKNIKIYNSAGKAVSPWSWIPEKANNYRYVQSPGTFNSLGMVKIIFPNHYSVYLHDTNHREYFDKENRSLSSGCVRVQDPLELTEYLLDNNKDWSFEKITEVLQNGKTQNVKIKNNILIHQLYWTAWSEENTLHFRPDIYNLDLELYRKLGQ</sequence>
<reference evidence="11" key="1">
    <citation type="submission" date="2020-01" db="EMBL/GenBank/DDBJ databases">
        <title>Sphingomonas sp. strain CSW-10.</title>
        <authorList>
            <person name="Chen W.-M."/>
        </authorList>
    </citation>
    <scope>NUCLEOTIDE SEQUENCE [LARGE SCALE GENOMIC DNA]</scope>
    <source>
        <strain evidence="11">NST-5</strain>
    </source>
</reference>
<feature type="chain" id="PRO_5047268306" evidence="8">
    <location>
        <begin position="21"/>
        <end position="528"/>
    </location>
</feature>
<feature type="signal peptide" evidence="8">
    <location>
        <begin position="1"/>
        <end position="20"/>
    </location>
</feature>
<dbReference type="RefSeq" id="WP_166535478.1">
    <property type="nucleotide sequence ID" value="NZ_JAABLM010000001.1"/>
</dbReference>
<dbReference type="InterPro" id="IPR002477">
    <property type="entry name" value="Peptidoglycan-bd-like"/>
</dbReference>